<comment type="similarity">
    <text evidence="1">Belongs to the N(4)/N(6)-methyltransferase family. N(4) subfamily.</text>
</comment>
<keyword evidence="7" id="KW-0238">DNA-binding</keyword>
<dbReference type="GO" id="GO:0003677">
    <property type="term" value="F:DNA binding"/>
    <property type="evidence" value="ECO:0007669"/>
    <property type="project" value="UniProtKB-KW"/>
</dbReference>
<dbReference type="InterPro" id="IPR002941">
    <property type="entry name" value="DNA_methylase_N4/N6"/>
</dbReference>
<sequence length="453" mass="49733">MGRMDLAADRLTLAGKRTSLKRNPTLVSALESIAAELRLDAKRPPKSAGIDSWYPYYAGFSTKFAFDVLRAAPLKPGARVLDPWNGSGTTTYAASRIGLNSIGFDINPVANLVAQAKVVHPDDATKGTDIAYRIATEAKLCAYEPRGDDPLAPWLAPRAVASYRILERLILSKLASTSGGRVVRSTAVTLPPRASFMLLALMRAARAIASLKTTTNPTWIRPGINADGDTRLAEGWIAMVERMCADIRSSDPPLSRTRTGLRDARNLKLGDSSVDFVLTSPPYCTRIDYVVNTSFELAALSIAVTDTRFHSLRMRTMGSPIVPKGPPEPVPATWPLGVRKVLELVKSHPSRDSRSYYYKTYRTYFAHCMKALCELQRVLKPGGAAVLVVQSSYYKDVCIDLPELYVEIGRGLGLYGRVLSEVRLTRYLAQINSKSARYGEKDGYREAVVILGK</sequence>
<evidence type="ECO:0000259" key="9">
    <source>
        <dbReference type="Pfam" id="PF01555"/>
    </source>
</evidence>
<feature type="domain" description="DNA methylase N-4/N-6" evidence="9">
    <location>
        <begin position="75"/>
        <end position="108"/>
    </location>
</feature>
<evidence type="ECO:0000256" key="4">
    <source>
        <dbReference type="ARBA" id="ARBA00022679"/>
    </source>
</evidence>
<evidence type="ECO:0000256" key="5">
    <source>
        <dbReference type="ARBA" id="ARBA00022691"/>
    </source>
</evidence>
<evidence type="ECO:0000256" key="8">
    <source>
        <dbReference type="ARBA" id="ARBA00049120"/>
    </source>
</evidence>
<dbReference type="SUPFAM" id="SSF53335">
    <property type="entry name" value="S-adenosyl-L-methionine-dependent methyltransferases"/>
    <property type="match status" value="1"/>
</dbReference>
<keyword evidence="5" id="KW-0949">S-adenosyl-L-methionine</keyword>
<dbReference type="RefSeq" id="WP_153825352.1">
    <property type="nucleotide sequence ID" value="NZ_WJIE01000040.1"/>
</dbReference>
<gene>
    <name evidence="10" type="ORF">GF068_42745</name>
</gene>
<evidence type="ECO:0000256" key="7">
    <source>
        <dbReference type="ARBA" id="ARBA00023125"/>
    </source>
</evidence>
<dbReference type="EMBL" id="WJIE01000040">
    <property type="protein sequence ID" value="MRG98585.1"/>
    <property type="molecule type" value="Genomic_DNA"/>
</dbReference>
<proteinExistence type="inferred from homology"/>
<evidence type="ECO:0000256" key="1">
    <source>
        <dbReference type="ARBA" id="ARBA00010203"/>
    </source>
</evidence>
<name>A0A6N7Q788_9BACT</name>
<keyword evidence="6" id="KW-0680">Restriction system</keyword>
<dbReference type="OrthoDB" id="9800801at2"/>
<dbReference type="GO" id="GO:0008170">
    <property type="term" value="F:N-methyltransferase activity"/>
    <property type="evidence" value="ECO:0007669"/>
    <property type="project" value="InterPro"/>
</dbReference>
<accession>A0A6N7Q788</accession>
<dbReference type="GO" id="GO:0009307">
    <property type="term" value="P:DNA restriction-modification system"/>
    <property type="evidence" value="ECO:0007669"/>
    <property type="project" value="UniProtKB-KW"/>
</dbReference>
<dbReference type="InterPro" id="IPR029063">
    <property type="entry name" value="SAM-dependent_MTases_sf"/>
</dbReference>
<evidence type="ECO:0000256" key="3">
    <source>
        <dbReference type="ARBA" id="ARBA00022603"/>
    </source>
</evidence>
<dbReference type="AlphaFoldDB" id="A0A6N7Q788"/>
<keyword evidence="4" id="KW-0808">Transferase</keyword>
<evidence type="ECO:0000313" key="11">
    <source>
        <dbReference type="Proteomes" id="UP000440224"/>
    </source>
</evidence>
<protein>
    <recommendedName>
        <fullName evidence="2">site-specific DNA-methyltransferase (cytosine-N(4)-specific)</fullName>
        <ecNumber evidence="2">2.1.1.113</ecNumber>
    </recommendedName>
</protein>
<dbReference type="Gene3D" id="3.40.50.150">
    <property type="entry name" value="Vaccinia Virus protein VP39"/>
    <property type="match status" value="2"/>
</dbReference>
<dbReference type="GO" id="GO:0015667">
    <property type="term" value="F:site-specific DNA-methyltransferase (cytosine-N4-specific) activity"/>
    <property type="evidence" value="ECO:0007669"/>
    <property type="project" value="UniProtKB-EC"/>
</dbReference>
<evidence type="ECO:0000256" key="6">
    <source>
        <dbReference type="ARBA" id="ARBA00022747"/>
    </source>
</evidence>
<dbReference type="PROSITE" id="PS00093">
    <property type="entry name" value="N4_MTASE"/>
    <property type="match status" value="1"/>
</dbReference>
<dbReference type="InterPro" id="IPR017985">
    <property type="entry name" value="MeTrfase_CN4_CS"/>
</dbReference>
<dbReference type="EC" id="2.1.1.113" evidence="2"/>
<comment type="caution">
    <text evidence="10">The sequence shown here is derived from an EMBL/GenBank/DDBJ whole genome shotgun (WGS) entry which is preliminary data.</text>
</comment>
<keyword evidence="11" id="KW-1185">Reference proteome</keyword>
<evidence type="ECO:0000256" key="2">
    <source>
        <dbReference type="ARBA" id="ARBA00012185"/>
    </source>
</evidence>
<evidence type="ECO:0000313" key="10">
    <source>
        <dbReference type="EMBL" id="MRG98585.1"/>
    </source>
</evidence>
<dbReference type="Proteomes" id="UP000440224">
    <property type="component" value="Unassembled WGS sequence"/>
</dbReference>
<organism evidence="10 11">
    <name type="scientific">Polyangium spumosum</name>
    <dbReference type="NCBI Taxonomy" id="889282"/>
    <lineage>
        <taxon>Bacteria</taxon>
        <taxon>Pseudomonadati</taxon>
        <taxon>Myxococcota</taxon>
        <taxon>Polyangia</taxon>
        <taxon>Polyangiales</taxon>
        <taxon>Polyangiaceae</taxon>
        <taxon>Polyangium</taxon>
    </lineage>
</organism>
<reference evidence="10 11" key="1">
    <citation type="submission" date="2019-10" db="EMBL/GenBank/DDBJ databases">
        <title>A soil myxobacterium in the family Polyangiaceae.</title>
        <authorList>
            <person name="Li Y."/>
            <person name="Wang J."/>
        </authorList>
    </citation>
    <scope>NUCLEOTIDE SEQUENCE [LARGE SCALE GENOMIC DNA]</scope>
    <source>
        <strain evidence="10 11">DSM 14734</strain>
    </source>
</reference>
<dbReference type="Pfam" id="PF01555">
    <property type="entry name" value="N6_N4_Mtase"/>
    <property type="match status" value="1"/>
</dbReference>
<comment type="catalytic activity">
    <reaction evidence="8">
        <text>a 2'-deoxycytidine in DNA + S-adenosyl-L-methionine = an N(4)-methyl-2'-deoxycytidine in DNA + S-adenosyl-L-homocysteine + H(+)</text>
        <dbReference type="Rhea" id="RHEA:16857"/>
        <dbReference type="Rhea" id="RHEA-COMP:11369"/>
        <dbReference type="Rhea" id="RHEA-COMP:13674"/>
        <dbReference type="ChEBI" id="CHEBI:15378"/>
        <dbReference type="ChEBI" id="CHEBI:57856"/>
        <dbReference type="ChEBI" id="CHEBI:59789"/>
        <dbReference type="ChEBI" id="CHEBI:85452"/>
        <dbReference type="ChEBI" id="CHEBI:137933"/>
        <dbReference type="EC" id="2.1.1.113"/>
    </reaction>
</comment>
<dbReference type="GO" id="GO:0032259">
    <property type="term" value="P:methylation"/>
    <property type="evidence" value="ECO:0007669"/>
    <property type="project" value="UniProtKB-KW"/>
</dbReference>
<keyword evidence="3" id="KW-0489">Methyltransferase</keyword>